<dbReference type="InterPro" id="IPR011115">
    <property type="entry name" value="SecA_DEAD"/>
</dbReference>
<dbReference type="SUPFAM" id="SSF81886">
    <property type="entry name" value="Helical scaffold and wing domains of SecA"/>
    <property type="match status" value="1"/>
</dbReference>
<evidence type="ECO:0000256" key="12">
    <source>
        <dbReference type="HAMAP-Rule" id="MF_01382"/>
    </source>
</evidence>
<gene>
    <name evidence="17" type="primary">secA2</name>
    <name evidence="12" type="synonym">secA</name>
    <name evidence="17" type="ORF">FLK61_37805</name>
</gene>
<dbReference type="InterPro" id="IPR020937">
    <property type="entry name" value="SecA_CS"/>
</dbReference>
<dbReference type="AlphaFoldDB" id="A0A859FJ33"/>
<dbReference type="InterPro" id="IPR001650">
    <property type="entry name" value="Helicase_C-like"/>
</dbReference>
<dbReference type="KEGG" id="psua:FLK61_37805"/>
<evidence type="ECO:0000256" key="10">
    <source>
        <dbReference type="ARBA" id="ARBA00023010"/>
    </source>
</evidence>
<dbReference type="HAMAP" id="MF_01382">
    <property type="entry name" value="SecA"/>
    <property type="match status" value="1"/>
</dbReference>
<dbReference type="EMBL" id="CP041372">
    <property type="protein sequence ID" value="QKS72385.1"/>
    <property type="molecule type" value="Genomic_DNA"/>
</dbReference>
<dbReference type="PROSITE" id="PS51194">
    <property type="entry name" value="HELICASE_CTER"/>
    <property type="match status" value="1"/>
</dbReference>
<dbReference type="InterPro" id="IPR011116">
    <property type="entry name" value="SecA_Wing/Scaffold"/>
</dbReference>
<evidence type="ECO:0000256" key="1">
    <source>
        <dbReference type="ARBA" id="ARBA00004170"/>
    </source>
</evidence>
<reference evidence="18" key="1">
    <citation type="submission" date="2019-07" db="EMBL/GenBank/DDBJ databases">
        <title>Bacillus alkalisoli sp. nov. isolated from saline soil.</title>
        <authorList>
            <person name="Sun J.-Q."/>
            <person name="Xu L."/>
        </authorList>
    </citation>
    <scope>NUCLEOTIDE SEQUENCE [LARGE SCALE GENOMIC DNA]</scope>
    <source>
        <strain evidence="18">M4U3P1</strain>
    </source>
</reference>
<dbReference type="EC" id="7.4.2.8" evidence="12"/>
<evidence type="ECO:0000313" key="17">
    <source>
        <dbReference type="EMBL" id="QKS72385.1"/>
    </source>
</evidence>
<keyword evidence="6 12" id="KW-0547">Nucleotide-binding</keyword>
<dbReference type="InterPro" id="IPR000185">
    <property type="entry name" value="SecA"/>
</dbReference>
<evidence type="ECO:0000259" key="15">
    <source>
        <dbReference type="PROSITE" id="PS51194"/>
    </source>
</evidence>
<dbReference type="GO" id="GO:0031522">
    <property type="term" value="C:cell envelope Sec protein transport complex"/>
    <property type="evidence" value="ECO:0007669"/>
    <property type="project" value="TreeGrafter"/>
</dbReference>
<dbReference type="InterPro" id="IPR011130">
    <property type="entry name" value="SecA_preprotein_X-link_dom"/>
</dbReference>
<evidence type="ECO:0000256" key="7">
    <source>
        <dbReference type="ARBA" id="ARBA00022840"/>
    </source>
</evidence>
<comment type="subunit">
    <text evidence="12">Monomer and homodimer. Part of the essential Sec protein translocation apparatus which comprises SecA, SecYEG and auxiliary proteins SecDF. Other proteins may also be involved.</text>
</comment>
<comment type="similarity">
    <text evidence="2 12 13">Belongs to the SecA family.</text>
</comment>
<protein>
    <recommendedName>
        <fullName evidence="12 13">Protein translocase subunit SecA</fullName>
        <ecNumber evidence="12">7.4.2.8</ecNumber>
    </recommendedName>
</protein>
<dbReference type="Pfam" id="PF07516">
    <property type="entry name" value="SecA_SW"/>
    <property type="match status" value="1"/>
</dbReference>
<dbReference type="GO" id="GO:0017038">
    <property type="term" value="P:protein import"/>
    <property type="evidence" value="ECO:0007669"/>
    <property type="project" value="InterPro"/>
</dbReference>
<dbReference type="CDD" id="cd18803">
    <property type="entry name" value="SF2_C_secA"/>
    <property type="match status" value="1"/>
</dbReference>
<dbReference type="GO" id="GO:0005886">
    <property type="term" value="C:plasma membrane"/>
    <property type="evidence" value="ECO:0007669"/>
    <property type="project" value="UniProtKB-SubCell"/>
</dbReference>
<dbReference type="Pfam" id="PF21090">
    <property type="entry name" value="P-loop_SecA"/>
    <property type="match status" value="2"/>
</dbReference>
<keyword evidence="5 12" id="KW-0963">Cytoplasm</keyword>
<feature type="domain" description="Helicase ATP-binding" evidence="14">
    <location>
        <begin position="88"/>
        <end position="249"/>
    </location>
</feature>
<dbReference type="GO" id="GO:0006605">
    <property type="term" value="P:protein targeting"/>
    <property type="evidence" value="ECO:0007669"/>
    <property type="project" value="UniProtKB-UniRule"/>
</dbReference>
<dbReference type="GO" id="GO:0065002">
    <property type="term" value="P:intracellular protein transmembrane transport"/>
    <property type="evidence" value="ECO:0007669"/>
    <property type="project" value="UniProtKB-UniRule"/>
</dbReference>
<dbReference type="SUPFAM" id="SSF81767">
    <property type="entry name" value="Pre-protein crosslinking domain of SecA"/>
    <property type="match status" value="1"/>
</dbReference>
<evidence type="ECO:0000259" key="16">
    <source>
        <dbReference type="PROSITE" id="PS51196"/>
    </source>
</evidence>
<evidence type="ECO:0000256" key="2">
    <source>
        <dbReference type="ARBA" id="ARBA00007650"/>
    </source>
</evidence>
<accession>A0A859FJ33</accession>
<dbReference type="PROSITE" id="PS51196">
    <property type="entry name" value="SECA_MOTOR_DEAD"/>
    <property type="match status" value="1"/>
</dbReference>
<dbReference type="GO" id="GO:0043952">
    <property type="term" value="P:protein transport by the Sec complex"/>
    <property type="evidence" value="ECO:0007669"/>
    <property type="project" value="TreeGrafter"/>
</dbReference>
<dbReference type="PANTHER" id="PTHR30612:SF0">
    <property type="entry name" value="CHLOROPLAST PROTEIN-TRANSPORTING ATPASE"/>
    <property type="match status" value="1"/>
</dbReference>
<evidence type="ECO:0000256" key="8">
    <source>
        <dbReference type="ARBA" id="ARBA00022927"/>
    </source>
</evidence>
<keyword evidence="9 12" id="KW-1278">Translocase</keyword>
<evidence type="ECO:0000256" key="5">
    <source>
        <dbReference type="ARBA" id="ARBA00022490"/>
    </source>
</evidence>
<comment type="subcellular location">
    <subcellularLocation>
        <location evidence="12">Cell membrane</location>
        <topology evidence="12">Peripheral membrane protein</topology>
        <orientation evidence="12">Cytoplasmic side</orientation>
    </subcellularLocation>
    <subcellularLocation>
        <location evidence="12">Cytoplasm</location>
    </subcellularLocation>
    <subcellularLocation>
        <location evidence="1">Membrane</location>
        <topology evidence="1">Peripheral membrane protein</topology>
    </subcellularLocation>
    <text evidence="12">Distribution is 50-50.</text>
</comment>
<keyword evidence="4 12" id="KW-1003">Cell membrane</keyword>
<dbReference type="Proteomes" id="UP000318138">
    <property type="component" value="Chromosome"/>
</dbReference>
<sequence length="799" mass="91485">MLKFVKKVIGEEQDRRLKKYGKIVAEINKREADVEKLSDAELQHKTIEFKERLEAGTKLDDLTVEAFAVVREAAKRVLGQRHYDVQLMGGLTLLEGDIAEMATGEGKTLVASLPSYLKALEGKGVHVITVNEYLARRDREMIGEVHEFLGLTVGLNVPMLSAPEKQAAYRADITYGVGNEFGFDYLRDNMVYGTNQRSRQRPYHYAIVDEIDSVLIDEAKTPLIIAGKTSVNPNLYHICAKLSKSFQENEDYVYDREAKSVSFLDGGITKVERAFGVDNLYDLEHQTLYHYVIQALRARVMFKRDVEYIIDKGEVKLVDMFTGRIMDGRTLSDGLHQAIEAKEGVEITEENKTQATVTVQNYFRLYPMLSGMTGTARTEKQEFEMLYGMTVIAIPPNKKRLRDDRSDRIFATVEQKYIAVAKKVRELYDQKQPVLVGTTSIIQSETIAQYLDEEEIPYEILNAKSVEKEVQLISLAGQLGQVTIATNMAGRGTDIMLGDGVKELGGLFVLGTEKHESRRIDNQLRGRAGRQGDPGTTEFYVSIEDEMMKRFAREELEEWQKSLTADEHGQIESKEAGAFIDKVQRMCEDLNYAQREYTLKLDDVVNEQRDVIYKLRNKVLETREALPFVYEMIKGATDELVKKHCPEYQLPEEWDLHDLQVQLNHILPHEDFALEGEIESLDDVLGPVRESVARYIEWISKYEKRPAVQNDAKRVLLISIDVRWLSHLDDMNRLKEGIGLRSYQQEDPMRIYLREGFEFFEKTYANIQKDTAFQMLRPLRPLLEAEKKKASEAAATTED</sequence>
<keyword evidence="8 12" id="KW-0653">Protein transport</keyword>
<evidence type="ECO:0000256" key="6">
    <source>
        <dbReference type="ARBA" id="ARBA00022741"/>
    </source>
</evidence>
<dbReference type="GO" id="GO:0008564">
    <property type="term" value="F:protein-exporting ATPase activity"/>
    <property type="evidence" value="ECO:0007669"/>
    <property type="project" value="UniProtKB-EC"/>
</dbReference>
<dbReference type="InterPro" id="IPR030908">
    <property type="entry name" value="SecA2_Bac_anthr"/>
</dbReference>
<dbReference type="FunFam" id="3.40.50.300:FF:000429">
    <property type="entry name" value="Preprotein translocase subunit SecA"/>
    <property type="match status" value="1"/>
</dbReference>
<keyword evidence="3 12" id="KW-0813">Transport</keyword>
<comment type="function">
    <text evidence="12">Part of the Sec protein translocase complex. Interacts with the SecYEG preprotein conducting channel. Has a central role in coupling the hydrolysis of ATP to the transfer of proteins into and across the cell membrane, serving as an ATP-driven molecular motor driving the stepwise translocation of polypeptide chains across the membrane.</text>
</comment>
<keyword evidence="10 12" id="KW-0811">Translocation</keyword>
<dbReference type="Pfam" id="PF01043">
    <property type="entry name" value="SecA_PP_bind"/>
    <property type="match status" value="1"/>
</dbReference>
<dbReference type="Pfam" id="PF07517">
    <property type="entry name" value="SecA_DEAD"/>
    <property type="match status" value="1"/>
</dbReference>
<evidence type="ECO:0000256" key="9">
    <source>
        <dbReference type="ARBA" id="ARBA00022967"/>
    </source>
</evidence>
<dbReference type="GO" id="GO:0005524">
    <property type="term" value="F:ATP binding"/>
    <property type="evidence" value="ECO:0007669"/>
    <property type="project" value="UniProtKB-UniRule"/>
</dbReference>
<dbReference type="InterPro" id="IPR027417">
    <property type="entry name" value="P-loop_NTPase"/>
</dbReference>
<dbReference type="SMART" id="SM00957">
    <property type="entry name" value="SecA_DEAD"/>
    <property type="match status" value="1"/>
</dbReference>
<evidence type="ECO:0000256" key="13">
    <source>
        <dbReference type="RuleBase" id="RU003874"/>
    </source>
</evidence>
<dbReference type="NCBIfam" id="TIGR00963">
    <property type="entry name" value="secA"/>
    <property type="match status" value="1"/>
</dbReference>
<dbReference type="NCBIfam" id="NF006630">
    <property type="entry name" value="PRK09200.1"/>
    <property type="match status" value="1"/>
</dbReference>
<dbReference type="PROSITE" id="PS01312">
    <property type="entry name" value="SECA"/>
    <property type="match status" value="1"/>
</dbReference>
<dbReference type="Gene3D" id="3.90.1440.10">
    <property type="entry name" value="SecA, preprotein cross-linking domain"/>
    <property type="match status" value="1"/>
</dbReference>
<dbReference type="NCBIfam" id="TIGR04397">
    <property type="entry name" value="SecA2_Bac_anthr"/>
    <property type="match status" value="1"/>
</dbReference>
<evidence type="ECO:0000313" key="18">
    <source>
        <dbReference type="Proteomes" id="UP000318138"/>
    </source>
</evidence>
<proteinExistence type="inferred from homology"/>
<dbReference type="InterPro" id="IPR036266">
    <property type="entry name" value="SecA_Wing/Scaffold_sf"/>
</dbReference>
<dbReference type="PRINTS" id="PR00906">
    <property type="entry name" value="SECA"/>
</dbReference>
<dbReference type="InterPro" id="IPR036670">
    <property type="entry name" value="SecA_X-link_sf"/>
</dbReference>
<dbReference type="InterPro" id="IPR014001">
    <property type="entry name" value="Helicase_ATP-bd"/>
</dbReference>
<feature type="domain" description="Helicase C-terminal" evidence="15">
    <location>
        <begin position="412"/>
        <end position="575"/>
    </location>
</feature>
<dbReference type="InterPro" id="IPR014018">
    <property type="entry name" value="SecA_motor_DEAD"/>
</dbReference>
<dbReference type="Gene3D" id="3.40.50.300">
    <property type="entry name" value="P-loop containing nucleotide triphosphate hydrolases"/>
    <property type="match status" value="3"/>
</dbReference>
<feature type="binding site" evidence="12">
    <location>
        <position position="86"/>
    </location>
    <ligand>
        <name>ATP</name>
        <dbReference type="ChEBI" id="CHEBI:30616"/>
    </ligand>
</feature>
<feature type="binding site" evidence="12">
    <location>
        <position position="494"/>
    </location>
    <ligand>
        <name>ATP</name>
        <dbReference type="ChEBI" id="CHEBI:30616"/>
    </ligand>
</feature>
<dbReference type="SUPFAM" id="SSF52540">
    <property type="entry name" value="P-loop containing nucleoside triphosphate hydrolases"/>
    <property type="match status" value="2"/>
</dbReference>
<keyword evidence="11 12" id="KW-0472">Membrane</keyword>
<keyword evidence="18" id="KW-1185">Reference proteome</keyword>
<evidence type="ECO:0000256" key="4">
    <source>
        <dbReference type="ARBA" id="ARBA00022475"/>
    </source>
</evidence>
<dbReference type="Gene3D" id="1.10.3060.10">
    <property type="entry name" value="Helical scaffold and wing domains of SecA"/>
    <property type="match status" value="1"/>
</dbReference>
<evidence type="ECO:0000256" key="3">
    <source>
        <dbReference type="ARBA" id="ARBA00022448"/>
    </source>
</evidence>
<dbReference type="InterPro" id="IPR044722">
    <property type="entry name" value="SecA_SF2_C"/>
</dbReference>
<evidence type="ECO:0000259" key="14">
    <source>
        <dbReference type="PROSITE" id="PS51192"/>
    </source>
</evidence>
<dbReference type="CDD" id="cd17928">
    <property type="entry name" value="DEXDc_SecA"/>
    <property type="match status" value="1"/>
</dbReference>
<dbReference type="SMART" id="SM00958">
    <property type="entry name" value="SecA_PP_bind"/>
    <property type="match status" value="1"/>
</dbReference>
<evidence type="ECO:0000256" key="11">
    <source>
        <dbReference type="ARBA" id="ARBA00023136"/>
    </source>
</evidence>
<dbReference type="GO" id="GO:0005829">
    <property type="term" value="C:cytosol"/>
    <property type="evidence" value="ECO:0007669"/>
    <property type="project" value="TreeGrafter"/>
</dbReference>
<feature type="domain" description="SecA family profile" evidence="16">
    <location>
        <begin position="2"/>
        <end position="572"/>
    </location>
</feature>
<name>A0A859FJ33_9BACI</name>
<feature type="binding site" evidence="12">
    <location>
        <begin position="104"/>
        <end position="108"/>
    </location>
    <ligand>
        <name>ATP</name>
        <dbReference type="ChEBI" id="CHEBI:30616"/>
    </ligand>
</feature>
<dbReference type="PROSITE" id="PS51192">
    <property type="entry name" value="HELICASE_ATP_BIND_1"/>
    <property type="match status" value="1"/>
</dbReference>
<keyword evidence="7 12" id="KW-0067">ATP-binding</keyword>
<comment type="catalytic activity">
    <reaction evidence="12">
        <text>ATP + H2O + cellular proteinSide 1 = ADP + phosphate + cellular proteinSide 2.</text>
        <dbReference type="EC" id="7.4.2.8"/>
    </reaction>
</comment>
<dbReference type="RefSeq" id="WP_176010364.1">
    <property type="nucleotide sequence ID" value="NZ_CP041372.2"/>
</dbReference>
<organism evidence="17 18">
    <name type="scientific">Paenalkalicoccus suaedae</name>
    <dbReference type="NCBI Taxonomy" id="2592382"/>
    <lineage>
        <taxon>Bacteria</taxon>
        <taxon>Bacillati</taxon>
        <taxon>Bacillota</taxon>
        <taxon>Bacilli</taxon>
        <taxon>Bacillales</taxon>
        <taxon>Bacillaceae</taxon>
        <taxon>Paenalkalicoccus</taxon>
    </lineage>
</organism>
<dbReference type="PANTHER" id="PTHR30612">
    <property type="entry name" value="SECA INNER MEMBRANE COMPONENT OF SEC PROTEIN SECRETION SYSTEM"/>
    <property type="match status" value="1"/>
</dbReference>